<evidence type="ECO:0000313" key="3">
    <source>
        <dbReference type="Proteomes" id="UP001269984"/>
    </source>
</evidence>
<dbReference type="InterPro" id="IPR036515">
    <property type="entry name" value="Transposase_17_sf"/>
</dbReference>
<dbReference type="AlphaFoldDB" id="A0ABD5H3B3"/>
<accession>A0ABD5H3B3</accession>
<reference evidence="2 3" key="1">
    <citation type="submission" date="2023-10" db="EMBL/GenBank/DDBJ databases">
        <title>Fecal carriage and genetic characteristics of carbapenem-resistant Enterobacterales among healthy adults from four provinces of China.</title>
        <authorList>
            <person name="Li Y."/>
            <person name="Zhang R."/>
        </authorList>
    </citation>
    <scope>NUCLEOTIDE SEQUENCE [LARGE SCALE GENOMIC DNA]</scope>
    <source>
        <strain evidence="2 3">HN-71</strain>
    </source>
</reference>
<name>A0ABD5H3B3_9ENTR</name>
<dbReference type="InterPro" id="IPR002686">
    <property type="entry name" value="Transposase_17"/>
</dbReference>
<gene>
    <name evidence="2" type="ORF">RYZ90_20210</name>
</gene>
<organism evidence="2 3">
    <name type="scientific">Citrobacter portucalensis</name>
    <dbReference type="NCBI Taxonomy" id="1639133"/>
    <lineage>
        <taxon>Bacteria</taxon>
        <taxon>Pseudomonadati</taxon>
        <taxon>Pseudomonadota</taxon>
        <taxon>Gammaproteobacteria</taxon>
        <taxon>Enterobacterales</taxon>
        <taxon>Enterobacteriaceae</taxon>
        <taxon>Citrobacter</taxon>
        <taxon>Citrobacter freundii complex</taxon>
    </lineage>
</organism>
<feature type="domain" description="Transposase IS200-like" evidence="1">
    <location>
        <begin position="9"/>
        <end position="132"/>
    </location>
</feature>
<comment type="caution">
    <text evidence="2">The sequence shown here is derived from an EMBL/GenBank/DDBJ whole genome shotgun (WGS) entry which is preliminary data.</text>
</comment>
<dbReference type="Proteomes" id="UP001269984">
    <property type="component" value="Unassembled WGS sequence"/>
</dbReference>
<dbReference type="SMART" id="SM01321">
    <property type="entry name" value="Y1_Tnp"/>
    <property type="match status" value="1"/>
</dbReference>
<dbReference type="PANTHER" id="PTHR36966:SF1">
    <property type="entry name" value="REP-ASSOCIATED TYROSINE TRANSPOSASE"/>
    <property type="match status" value="1"/>
</dbReference>
<proteinExistence type="predicted"/>
<dbReference type="EMBL" id="JAWPAZ010000008">
    <property type="protein sequence ID" value="MDW2636173.1"/>
    <property type="molecule type" value="Genomic_DNA"/>
</dbReference>
<dbReference type="PANTHER" id="PTHR36966">
    <property type="entry name" value="REP-ASSOCIATED TYROSINE TRANSPOSASE"/>
    <property type="match status" value="1"/>
</dbReference>
<sequence length="182" mass="22030">MSNYRRHRVPGGTWFFTVNLWDRQSHLLIDRIDLLREVVQRVRRQHGFHIDAWVILPEHMHCIWTLPEGDDDYSSRWKTIKAAFSQQIPHQEWRSPARQRKGERGIWQRRFWEHAIRNDDDYARHRDYVYINPLKHGLVSRVADWPYSSFHRDVRQGLYPPDWGGDVFDMEAGERSRTLNKA</sequence>
<protein>
    <submittedName>
        <fullName evidence="2">Transposase</fullName>
    </submittedName>
</protein>
<dbReference type="SUPFAM" id="SSF143422">
    <property type="entry name" value="Transposase IS200-like"/>
    <property type="match status" value="1"/>
</dbReference>
<evidence type="ECO:0000313" key="2">
    <source>
        <dbReference type="EMBL" id="MDW2636173.1"/>
    </source>
</evidence>
<dbReference type="NCBIfam" id="NF047646">
    <property type="entry name" value="REP_Tyr_transpos"/>
    <property type="match status" value="1"/>
</dbReference>
<dbReference type="InterPro" id="IPR052715">
    <property type="entry name" value="RAYT_transposase"/>
</dbReference>
<dbReference type="RefSeq" id="WP_302421788.1">
    <property type="nucleotide sequence ID" value="NZ_JAWPAZ010000008.1"/>
</dbReference>
<evidence type="ECO:0000259" key="1">
    <source>
        <dbReference type="SMART" id="SM01321"/>
    </source>
</evidence>
<dbReference type="Gene3D" id="3.30.70.1290">
    <property type="entry name" value="Transposase IS200-like"/>
    <property type="match status" value="1"/>
</dbReference>